<sequence length="93" mass="10574">MVVGAAQPGEGQVGMTSTDSDFRDPKEIDSTYKDDDYFDIDKYKEAAQVAYDFSIGKMREAGDQQRKTNQQAQTFSEKDEARDRKQADAAYRF</sequence>
<proteinExistence type="predicted"/>
<feature type="compositionally biased region" description="Basic and acidic residues" evidence="1">
    <location>
        <begin position="76"/>
        <end position="87"/>
    </location>
</feature>
<reference evidence="2 3" key="1">
    <citation type="journal article" date="2018" name="Nat. Biotechnol.">
        <title>A standardized bacterial taxonomy based on genome phylogeny substantially revises the tree of life.</title>
        <authorList>
            <person name="Parks D.H."/>
            <person name="Chuvochina M."/>
            <person name="Waite D.W."/>
            <person name="Rinke C."/>
            <person name="Skarshewski A."/>
            <person name="Chaumeil P.A."/>
            <person name="Hugenholtz P."/>
        </authorList>
    </citation>
    <scope>NUCLEOTIDE SEQUENCE [LARGE SCALE GENOMIC DNA]</scope>
    <source>
        <strain evidence="2">UBA11978</strain>
    </source>
</reference>
<evidence type="ECO:0000256" key="1">
    <source>
        <dbReference type="SAM" id="MobiDB-lite"/>
    </source>
</evidence>
<evidence type="ECO:0000313" key="2">
    <source>
        <dbReference type="EMBL" id="HAW77362.1"/>
    </source>
</evidence>
<comment type="caution">
    <text evidence="2">The sequence shown here is derived from an EMBL/GenBank/DDBJ whole genome shotgun (WGS) entry which is preliminary data.</text>
</comment>
<evidence type="ECO:0000313" key="3">
    <source>
        <dbReference type="Proteomes" id="UP000263517"/>
    </source>
</evidence>
<accession>A0A350P7U5</accession>
<feature type="region of interest" description="Disordered" evidence="1">
    <location>
        <begin position="1"/>
        <end position="30"/>
    </location>
</feature>
<dbReference type="EMBL" id="DNAN01000587">
    <property type="protein sequence ID" value="HAW77362.1"/>
    <property type="molecule type" value="Genomic_DNA"/>
</dbReference>
<dbReference type="AlphaFoldDB" id="A0A350P7U5"/>
<feature type="region of interest" description="Disordered" evidence="1">
    <location>
        <begin position="61"/>
        <end position="93"/>
    </location>
</feature>
<protein>
    <submittedName>
        <fullName evidence="2">Uncharacterized protein</fullName>
    </submittedName>
</protein>
<feature type="compositionally biased region" description="Basic and acidic residues" evidence="1">
    <location>
        <begin position="20"/>
        <end position="30"/>
    </location>
</feature>
<gene>
    <name evidence="2" type="ORF">DCW74_16715</name>
</gene>
<organism evidence="2 3">
    <name type="scientific">Alteromonas australica</name>
    <dbReference type="NCBI Taxonomy" id="589873"/>
    <lineage>
        <taxon>Bacteria</taxon>
        <taxon>Pseudomonadati</taxon>
        <taxon>Pseudomonadota</taxon>
        <taxon>Gammaproteobacteria</taxon>
        <taxon>Alteromonadales</taxon>
        <taxon>Alteromonadaceae</taxon>
        <taxon>Alteromonas/Salinimonas group</taxon>
        <taxon>Alteromonas</taxon>
    </lineage>
</organism>
<dbReference type="Proteomes" id="UP000263517">
    <property type="component" value="Unassembled WGS sequence"/>
</dbReference>
<name>A0A350P7U5_9ALTE</name>